<reference evidence="2" key="1">
    <citation type="submission" date="2025-08" db="UniProtKB">
        <authorList>
            <consortium name="RefSeq"/>
        </authorList>
    </citation>
    <scope>IDENTIFICATION</scope>
    <source>
        <tissue evidence="2">Muscle</tissue>
    </source>
</reference>
<proteinExistence type="predicted"/>
<accession>A0ABM1C4W8</accession>
<gene>
    <name evidence="2" type="primary">LOC106478244</name>
</gene>
<organism evidence="1 2">
    <name type="scientific">Limulus polyphemus</name>
    <name type="common">Atlantic horseshoe crab</name>
    <dbReference type="NCBI Taxonomy" id="6850"/>
    <lineage>
        <taxon>Eukaryota</taxon>
        <taxon>Metazoa</taxon>
        <taxon>Ecdysozoa</taxon>
        <taxon>Arthropoda</taxon>
        <taxon>Chelicerata</taxon>
        <taxon>Merostomata</taxon>
        <taxon>Xiphosura</taxon>
        <taxon>Limulidae</taxon>
        <taxon>Limulus</taxon>
    </lineage>
</organism>
<dbReference type="GeneID" id="106478244"/>
<name>A0ABM1C4W8_LIMPO</name>
<keyword evidence="1" id="KW-1185">Reference proteome</keyword>
<dbReference type="CDD" id="cd09271">
    <property type="entry name" value="RNase_H2-C"/>
    <property type="match status" value="1"/>
</dbReference>
<dbReference type="RefSeq" id="XP_013794225.1">
    <property type="nucleotide sequence ID" value="XM_013938771.2"/>
</dbReference>
<sequence>MSNYKGCVEVQGWKNKYPSNNDVVCHSVPCHIKCSGPAPVSNFFTSYIEPDENNAGILKSSFRGRPLRGQEIQLPEGYVGVVMKSVDKTVTDEPDKRFRMTGHFRKLTYWNWDQIPSQNDKFVKAAQWIKIAHAIHTPLTLSSKQQEHPLDTE</sequence>
<dbReference type="InterPro" id="IPR013924">
    <property type="entry name" value="RNase_H2_suC"/>
</dbReference>
<dbReference type="Proteomes" id="UP000694941">
    <property type="component" value="Unplaced"/>
</dbReference>
<dbReference type="Gene3D" id="2.40.128.680">
    <property type="match status" value="1"/>
</dbReference>
<dbReference type="PANTHER" id="PTHR47204">
    <property type="entry name" value="OS02G0168900 PROTEIN"/>
    <property type="match status" value="1"/>
</dbReference>
<dbReference type="Pfam" id="PF08615">
    <property type="entry name" value="RNase_H2_suC"/>
    <property type="match status" value="1"/>
</dbReference>
<protein>
    <submittedName>
        <fullName evidence="2">Ribonuclease H2 subunit C-like</fullName>
    </submittedName>
</protein>
<dbReference type="PANTHER" id="PTHR47204:SF1">
    <property type="entry name" value="RIBONUCLEASE H2 SUBUNIT C"/>
    <property type="match status" value="1"/>
</dbReference>
<evidence type="ECO:0000313" key="1">
    <source>
        <dbReference type="Proteomes" id="UP000694941"/>
    </source>
</evidence>
<evidence type="ECO:0000313" key="2">
    <source>
        <dbReference type="RefSeq" id="XP_013794225.1"/>
    </source>
</evidence>